<evidence type="ECO:0000256" key="2">
    <source>
        <dbReference type="ARBA" id="ARBA00011738"/>
    </source>
</evidence>
<comment type="subunit">
    <text evidence="2">Homodimer.</text>
</comment>
<dbReference type="EMBL" id="METP01000014">
    <property type="protein sequence ID" value="OGC06806.1"/>
    <property type="molecule type" value="Genomic_DNA"/>
</dbReference>
<dbReference type="Proteomes" id="UP000176938">
    <property type="component" value="Unassembled WGS sequence"/>
</dbReference>
<evidence type="ECO:0000256" key="3">
    <source>
        <dbReference type="ARBA" id="ARBA00012831"/>
    </source>
</evidence>
<dbReference type="InterPro" id="IPR050062">
    <property type="entry name" value="Pro-tRNA_synthetase"/>
</dbReference>
<dbReference type="InterPro" id="IPR033730">
    <property type="entry name" value="ProRS_core_prok"/>
</dbReference>
<evidence type="ECO:0000256" key="5">
    <source>
        <dbReference type="ARBA" id="ARBA00022490"/>
    </source>
</evidence>
<dbReference type="GO" id="GO:0006433">
    <property type="term" value="P:prolyl-tRNA aminoacylation"/>
    <property type="evidence" value="ECO:0007669"/>
    <property type="project" value="UniProtKB-UniRule"/>
</dbReference>
<dbReference type="InterPro" id="IPR004154">
    <property type="entry name" value="Anticodon-bd"/>
</dbReference>
<comment type="subcellular location">
    <subcellularLocation>
        <location evidence="1">Cytoplasm</location>
    </subcellularLocation>
</comment>
<evidence type="ECO:0000256" key="7">
    <source>
        <dbReference type="ARBA" id="ARBA00022741"/>
    </source>
</evidence>
<dbReference type="InterPro" id="IPR002314">
    <property type="entry name" value="aa-tRNA-synt_IIb"/>
</dbReference>
<dbReference type="CDD" id="cd00779">
    <property type="entry name" value="ProRS_core_prok"/>
    <property type="match status" value="1"/>
</dbReference>
<keyword evidence="5" id="KW-0963">Cytoplasm</keyword>
<sequence length="398" mass="45567">MKMSQLLVPTLREDPSEAEIVSHKLLLRAGYIKKVAAGIYTYLPLGLKVLQNVTNIVREEMNRAGAQEIFMPVLLPAELWRQTGRWEQYGKELFRVKDRHEREFCLGPTHEEIITELVRDSVRSYKELPLNLYQIQTKFRDEIRPRFGLMRGREFMMKDSYSFHASEEDLDREYKKMYETYCRIFQRMGLEYCVTKADSGLIGGGFSEEFHVIADAGEEELPNGKRGIEVGHIFKLGTKYSEKMGCMYMDENNKEKPMVMGCYGIGVARTAQAAIEQNHDKDGILWPIPLAPYQVAIVPVNAEEKEQFEVAEKIYSDCKASFATTGFDVLLDDRAGRIGAKLKDMDLIGIPIKIIVGPKGLKENKIEIKTRKSGEVKLVAIDRVREELTNVWNICDFG</sequence>
<evidence type="ECO:0000256" key="10">
    <source>
        <dbReference type="ARBA" id="ARBA00023146"/>
    </source>
</evidence>
<evidence type="ECO:0000256" key="11">
    <source>
        <dbReference type="ARBA" id="ARBA00047671"/>
    </source>
</evidence>
<protein>
    <recommendedName>
        <fullName evidence="4 12">Proline--tRNA ligase</fullName>
        <ecNumber evidence="3 12">6.1.1.15</ecNumber>
    </recommendedName>
</protein>
<evidence type="ECO:0000259" key="13">
    <source>
        <dbReference type="PROSITE" id="PS50862"/>
    </source>
</evidence>
<dbReference type="GO" id="GO:0005524">
    <property type="term" value="F:ATP binding"/>
    <property type="evidence" value="ECO:0007669"/>
    <property type="project" value="UniProtKB-KW"/>
</dbReference>
<keyword evidence="9" id="KW-0648">Protein biosynthesis</keyword>
<evidence type="ECO:0000256" key="12">
    <source>
        <dbReference type="NCBIfam" id="TIGR00409"/>
    </source>
</evidence>
<dbReference type="PRINTS" id="PR01046">
    <property type="entry name" value="TRNASYNTHPRO"/>
</dbReference>
<accession>A0A1F4RFA5</accession>
<evidence type="ECO:0000313" key="15">
    <source>
        <dbReference type="Proteomes" id="UP000176938"/>
    </source>
</evidence>
<dbReference type="EC" id="6.1.1.15" evidence="3 12"/>
<reference evidence="14 15" key="1">
    <citation type="journal article" date="2016" name="Nat. Commun.">
        <title>Thousands of microbial genomes shed light on interconnected biogeochemical processes in an aquifer system.</title>
        <authorList>
            <person name="Anantharaman K."/>
            <person name="Brown C.T."/>
            <person name="Hug L.A."/>
            <person name="Sharon I."/>
            <person name="Castelle C.J."/>
            <person name="Probst A.J."/>
            <person name="Thomas B.C."/>
            <person name="Singh A."/>
            <person name="Wilkins M.J."/>
            <person name="Karaoz U."/>
            <person name="Brodie E.L."/>
            <person name="Williams K.H."/>
            <person name="Hubbard S.S."/>
            <person name="Banfield J.F."/>
        </authorList>
    </citation>
    <scope>NUCLEOTIDE SEQUENCE [LARGE SCALE GENOMIC DNA]</scope>
</reference>
<dbReference type="PANTHER" id="PTHR42753">
    <property type="entry name" value="MITOCHONDRIAL RIBOSOME PROTEIN L39/PROLYL-TRNA LIGASE FAMILY MEMBER"/>
    <property type="match status" value="1"/>
</dbReference>
<comment type="catalytic activity">
    <reaction evidence="11">
        <text>tRNA(Pro) + L-proline + ATP = L-prolyl-tRNA(Pro) + AMP + diphosphate</text>
        <dbReference type="Rhea" id="RHEA:14305"/>
        <dbReference type="Rhea" id="RHEA-COMP:9700"/>
        <dbReference type="Rhea" id="RHEA-COMP:9702"/>
        <dbReference type="ChEBI" id="CHEBI:30616"/>
        <dbReference type="ChEBI" id="CHEBI:33019"/>
        <dbReference type="ChEBI" id="CHEBI:60039"/>
        <dbReference type="ChEBI" id="CHEBI:78442"/>
        <dbReference type="ChEBI" id="CHEBI:78532"/>
        <dbReference type="ChEBI" id="CHEBI:456215"/>
        <dbReference type="EC" id="6.1.1.15"/>
    </reaction>
</comment>
<keyword evidence="6 14" id="KW-0436">Ligase</keyword>
<dbReference type="SUPFAM" id="SSF55681">
    <property type="entry name" value="Class II aaRS and biotin synthetases"/>
    <property type="match status" value="1"/>
</dbReference>
<keyword evidence="10" id="KW-0030">Aminoacyl-tRNA synthetase</keyword>
<evidence type="ECO:0000256" key="6">
    <source>
        <dbReference type="ARBA" id="ARBA00022598"/>
    </source>
</evidence>
<comment type="caution">
    <text evidence="14">The sequence shown here is derived from an EMBL/GenBank/DDBJ whole genome shotgun (WGS) entry which is preliminary data.</text>
</comment>
<evidence type="ECO:0000256" key="1">
    <source>
        <dbReference type="ARBA" id="ARBA00004496"/>
    </source>
</evidence>
<dbReference type="GO" id="GO:0005829">
    <property type="term" value="C:cytosol"/>
    <property type="evidence" value="ECO:0007669"/>
    <property type="project" value="TreeGrafter"/>
</dbReference>
<dbReference type="InterPro" id="IPR044140">
    <property type="entry name" value="ProRS_anticodon_short"/>
</dbReference>
<dbReference type="Gene3D" id="3.30.930.10">
    <property type="entry name" value="Bira Bifunctional Protein, Domain 2"/>
    <property type="match status" value="1"/>
</dbReference>
<dbReference type="InterPro" id="IPR004500">
    <property type="entry name" value="Pro-tRNA-synth_IIa_bac-type"/>
</dbReference>
<dbReference type="PANTHER" id="PTHR42753:SF2">
    <property type="entry name" value="PROLINE--TRNA LIGASE"/>
    <property type="match status" value="1"/>
</dbReference>
<keyword evidence="7" id="KW-0547">Nucleotide-binding</keyword>
<feature type="domain" description="Aminoacyl-transfer RNA synthetases class-II family profile" evidence="13">
    <location>
        <begin position="33"/>
        <end position="287"/>
    </location>
</feature>
<dbReference type="PROSITE" id="PS50862">
    <property type="entry name" value="AA_TRNA_LIGASE_II"/>
    <property type="match status" value="1"/>
</dbReference>
<dbReference type="InterPro" id="IPR006195">
    <property type="entry name" value="aa-tRNA-synth_II"/>
</dbReference>
<gene>
    <name evidence="14" type="ORF">A3H38_06270</name>
</gene>
<organism evidence="14 15">
    <name type="scientific">candidate division WOR-1 bacterium RIFCSPLOWO2_02_FULL_46_20</name>
    <dbReference type="NCBI Taxonomy" id="1802567"/>
    <lineage>
        <taxon>Bacteria</taxon>
        <taxon>Bacillati</taxon>
        <taxon>Saganbacteria</taxon>
    </lineage>
</organism>
<dbReference type="InterPro" id="IPR045864">
    <property type="entry name" value="aa-tRNA-synth_II/BPL/LPL"/>
</dbReference>
<evidence type="ECO:0000313" key="14">
    <source>
        <dbReference type="EMBL" id="OGC06806.1"/>
    </source>
</evidence>
<dbReference type="Pfam" id="PF00587">
    <property type="entry name" value="tRNA-synt_2b"/>
    <property type="match status" value="1"/>
</dbReference>
<dbReference type="InterPro" id="IPR002316">
    <property type="entry name" value="Pro-tRNA-ligase_IIa"/>
</dbReference>
<dbReference type="GO" id="GO:0004827">
    <property type="term" value="F:proline-tRNA ligase activity"/>
    <property type="evidence" value="ECO:0007669"/>
    <property type="project" value="UniProtKB-UniRule"/>
</dbReference>
<dbReference type="FunFam" id="3.30.930.10:FF:000042">
    <property type="entry name" value="probable proline--tRNA ligase, mitochondrial"/>
    <property type="match status" value="1"/>
</dbReference>
<name>A0A1F4RFA5_UNCSA</name>
<dbReference type="Pfam" id="PF03129">
    <property type="entry name" value="HGTP_anticodon"/>
    <property type="match status" value="1"/>
</dbReference>
<dbReference type="SUPFAM" id="SSF52954">
    <property type="entry name" value="Class II aaRS ABD-related"/>
    <property type="match status" value="1"/>
</dbReference>
<dbReference type="Gene3D" id="3.40.50.800">
    <property type="entry name" value="Anticodon-binding domain"/>
    <property type="match status" value="1"/>
</dbReference>
<evidence type="ECO:0000256" key="4">
    <source>
        <dbReference type="ARBA" id="ARBA00019110"/>
    </source>
</evidence>
<dbReference type="InterPro" id="IPR036621">
    <property type="entry name" value="Anticodon-bd_dom_sf"/>
</dbReference>
<evidence type="ECO:0000256" key="9">
    <source>
        <dbReference type="ARBA" id="ARBA00022917"/>
    </source>
</evidence>
<dbReference type="AlphaFoldDB" id="A0A1F4RFA5"/>
<dbReference type="CDD" id="cd00861">
    <property type="entry name" value="ProRS_anticodon_short"/>
    <property type="match status" value="1"/>
</dbReference>
<dbReference type="NCBIfam" id="TIGR00409">
    <property type="entry name" value="proS_fam_II"/>
    <property type="match status" value="1"/>
</dbReference>
<evidence type="ECO:0000256" key="8">
    <source>
        <dbReference type="ARBA" id="ARBA00022840"/>
    </source>
</evidence>
<proteinExistence type="predicted"/>
<keyword evidence="8" id="KW-0067">ATP-binding</keyword>